<gene>
    <name evidence="1" type="ORF">UFOPK2310_00145</name>
</gene>
<name>A0A6J6LN90_9ZZZZ</name>
<protein>
    <submittedName>
        <fullName evidence="1">Unannotated protein</fullName>
    </submittedName>
</protein>
<dbReference type="EMBL" id="CAEZWW010000008">
    <property type="protein sequence ID" value="CAB4662468.1"/>
    <property type="molecule type" value="Genomic_DNA"/>
</dbReference>
<organism evidence="1">
    <name type="scientific">freshwater metagenome</name>
    <dbReference type="NCBI Taxonomy" id="449393"/>
    <lineage>
        <taxon>unclassified sequences</taxon>
        <taxon>metagenomes</taxon>
        <taxon>ecological metagenomes</taxon>
    </lineage>
</organism>
<dbReference type="AlphaFoldDB" id="A0A6J6LN90"/>
<reference evidence="1" key="1">
    <citation type="submission" date="2020-05" db="EMBL/GenBank/DDBJ databases">
        <authorList>
            <person name="Chiriac C."/>
            <person name="Salcher M."/>
            <person name="Ghai R."/>
            <person name="Kavagutti S V."/>
        </authorList>
    </citation>
    <scope>NUCLEOTIDE SEQUENCE</scope>
</reference>
<evidence type="ECO:0000313" key="1">
    <source>
        <dbReference type="EMBL" id="CAB4662468.1"/>
    </source>
</evidence>
<sequence>MRELILHIGRAKTGTTTWQGMVGLNRKELESAGVKLPKFFHGDNHGELAAAFAAQPGRLGRAFAVESPEDQLELQVKMAKKFERDLTDGTWLFTSEHLSTRLRGPDEVDGLYEFLGRFFDRIKVFAYVRRPDDLAPSAFAETIKAGRTHGFNRKYALQARAFFDHAAFVKIWERPLRSEITFTLRPYVRAGHLEDMWQTLFTLAALTPPPFQLAESTTAINESLSAAALRYLQEVNPLVPDGLISSKPRRLLIAALSGRSGERLLLAPNVHDTLESEQLLAGGLSQMDLTGDPRWQAWFDAPPALTGDWPKLGDLERVEFNNLVKDAGVTLNEHAEEPAPPGEASRVIRRAAVRLTKW</sequence>
<accession>A0A6J6LN90</accession>
<proteinExistence type="predicted"/>